<dbReference type="EMBL" id="JAJJMA010227858">
    <property type="protein sequence ID" value="MCL7041818.1"/>
    <property type="molecule type" value="Genomic_DNA"/>
</dbReference>
<protein>
    <submittedName>
        <fullName evidence="1">Uncharacterized protein</fullName>
    </submittedName>
</protein>
<evidence type="ECO:0000313" key="2">
    <source>
        <dbReference type="Proteomes" id="UP001177140"/>
    </source>
</evidence>
<proteinExistence type="predicted"/>
<evidence type="ECO:0000313" key="1">
    <source>
        <dbReference type="EMBL" id="MCL7041818.1"/>
    </source>
</evidence>
<sequence length="182" mass="20379">MLLVNVQVTYQSQTILIDVPIQVHQQVILGAPSQYLPRTPEENLVDVLIQEDVPVQLQTFGSSSTVLGRRPREEDNSLFDVLVQEDFTVDVPVLFQTCCVPSSSTVLGKRPHEENNEILRAPLGTFNASASTSGTTKKPRKCRSRRARFTPITLPKSPEIRAAIRAMYAAHKRVTRNRDRAT</sequence>
<dbReference type="AlphaFoldDB" id="A0AA42AUQ4"/>
<dbReference type="Proteomes" id="UP001177140">
    <property type="component" value="Unassembled WGS sequence"/>
</dbReference>
<comment type="caution">
    <text evidence="1">The sequence shown here is derived from an EMBL/GenBank/DDBJ whole genome shotgun (WGS) entry which is preliminary data.</text>
</comment>
<name>A0AA42AUQ4_PAPNU</name>
<keyword evidence="2" id="KW-1185">Reference proteome</keyword>
<reference evidence="1" key="1">
    <citation type="submission" date="2022-03" db="EMBL/GenBank/DDBJ databases">
        <title>A functionally conserved STORR gene fusion in Papaver species that diverged 16.8 million years ago.</title>
        <authorList>
            <person name="Catania T."/>
        </authorList>
    </citation>
    <scope>NUCLEOTIDE SEQUENCE</scope>
    <source>
        <strain evidence="1">S-191538</strain>
    </source>
</reference>
<gene>
    <name evidence="1" type="ORF">MKW94_012008</name>
</gene>
<accession>A0AA42AUQ4</accession>
<organism evidence="1 2">
    <name type="scientific">Papaver nudicaule</name>
    <name type="common">Iceland poppy</name>
    <dbReference type="NCBI Taxonomy" id="74823"/>
    <lineage>
        <taxon>Eukaryota</taxon>
        <taxon>Viridiplantae</taxon>
        <taxon>Streptophyta</taxon>
        <taxon>Embryophyta</taxon>
        <taxon>Tracheophyta</taxon>
        <taxon>Spermatophyta</taxon>
        <taxon>Magnoliopsida</taxon>
        <taxon>Ranunculales</taxon>
        <taxon>Papaveraceae</taxon>
        <taxon>Papaveroideae</taxon>
        <taxon>Papaver</taxon>
    </lineage>
</organism>